<proteinExistence type="predicted"/>
<comment type="caution">
    <text evidence="1">The sequence shown here is derived from an EMBL/GenBank/DDBJ whole genome shotgun (WGS) entry which is preliminary data.</text>
</comment>
<organism evidence="1 2">
    <name type="scientific">Racocetra persica</name>
    <dbReference type="NCBI Taxonomy" id="160502"/>
    <lineage>
        <taxon>Eukaryota</taxon>
        <taxon>Fungi</taxon>
        <taxon>Fungi incertae sedis</taxon>
        <taxon>Mucoromycota</taxon>
        <taxon>Glomeromycotina</taxon>
        <taxon>Glomeromycetes</taxon>
        <taxon>Diversisporales</taxon>
        <taxon>Gigasporaceae</taxon>
        <taxon>Racocetra</taxon>
    </lineage>
</organism>
<accession>A0ACA9RZC4</accession>
<feature type="non-terminal residue" evidence="1">
    <location>
        <position position="298"/>
    </location>
</feature>
<dbReference type="EMBL" id="CAJVQC010081929">
    <property type="protein sequence ID" value="CAG8819164.1"/>
    <property type="molecule type" value="Genomic_DNA"/>
</dbReference>
<keyword evidence="2" id="KW-1185">Reference proteome</keyword>
<name>A0ACA9RZC4_9GLOM</name>
<reference evidence="1" key="1">
    <citation type="submission" date="2021-06" db="EMBL/GenBank/DDBJ databases">
        <authorList>
            <person name="Kallberg Y."/>
            <person name="Tangrot J."/>
            <person name="Rosling A."/>
        </authorList>
    </citation>
    <scope>NUCLEOTIDE SEQUENCE</scope>
    <source>
        <strain evidence="1">MA461A</strain>
    </source>
</reference>
<sequence length="298" mass="33592">LTILGIQAFFAWKNSKTNQERLEIEHDKGKILDITKMDPPLGIKGLTTVGPGNLVYPEVIKKHFTAILEDIDDLINAGQVYTHKDEEQDNYSSRFTRRNTILYGMAGTGKSEFPRQLVFEIATKYQSESEKKINEYNEDLVKKQEQLINDPESEQLKVEIEELKNLIQDCEQQLSQEESKLVPVFQIDGFHLQTAGKAINDKGLESHEKLIAILKELKKEAFGDAYSDKPYIVFVEEADQGVNVMTAGGGGKKNNLLEDWKNFLSTTEDAAGLKNNVQDPNSVIIIATNNYENLDPAL</sequence>
<gene>
    <name evidence="1" type="ORF">RPERSI_LOCUS25077</name>
</gene>
<feature type="non-terminal residue" evidence="1">
    <location>
        <position position="1"/>
    </location>
</feature>
<dbReference type="Proteomes" id="UP000789920">
    <property type="component" value="Unassembled WGS sequence"/>
</dbReference>
<evidence type="ECO:0000313" key="2">
    <source>
        <dbReference type="Proteomes" id="UP000789920"/>
    </source>
</evidence>
<evidence type="ECO:0000313" key="1">
    <source>
        <dbReference type="EMBL" id="CAG8819164.1"/>
    </source>
</evidence>
<protein>
    <submittedName>
        <fullName evidence="1">32054_t:CDS:1</fullName>
    </submittedName>
</protein>